<keyword evidence="4" id="KW-0804">Transcription</keyword>
<dbReference type="EMBL" id="PPSL01000001">
    <property type="protein sequence ID" value="PQJ12406.1"/>
    <property type="molecule type" value="Genomic_DNA"/>
</dbReference>
<feature type="domain" description="RNA polymerase sigma factor 70 region 4 type 2" evidence="6">
    <location>
        <begin position="126"/>
        <end position="178"/>
    </location>
</feature>
<dbReference type="InterPro" id="IPR013324">
    <property type="entry name" value="RNA_pol_sigma_r3/r4-like"/>
</dbReference>
<dbReference type="OrthoDB" id="1491902at2"/>
<dbReference type="SUPFAM" id="SSF88946">
    <property type="entry name" value="Sigma2 domain of RNA polymerase sigma factors"/>
    <property type="match status" value="1"/>
</dbReference>
<dbReference type="InterPro" id="IPR013249">
    <property type="entry name" value="RNA_pol_sigma70_r4_t2"/>
</dbReference>
<dbReference type="GO" id="GO:0016987">
    <property type="term" value="F:sigma factor activity"/>
    <property type="evidence" value="ECO:0007669"/>
    <property type="project" value="UniProtKB-KW"/>
</dbReference>
<dbReference type="Gene3D" id="1.10.10.10">
    <property type="entry name" value="Winged helix-like DNA-binding domain superfamily/Winged helix DNA-binding domain"/>
    <property type="match status" value="1"/>
</dbReference>
<keyword evidence="8" id="KW-1185">Reference proteome</keyword>
<evidence type="ECO:0000256" key="3">
    <source>
        <dbReference type="ARBA" id="ARBA00023082"/>
    </source>
</evidence>
<evidence type="ECO:0000256" key="2">
    <source>
        <dbReference type="ARBA" id="ARBA00023015"/>
    </source>
</evidence>
<evidence type="ECO:0000256" key="1">
    <source>
        <dbReference type="ARBA" id="ARBA00010641"/>
    </source>
</evidence>
<evidence type="ECO:0000259" key="6">
    <source>
        <dbReference type="Pfam" id="PF08281"/>
    </source>
</evidence>
<evidence type="ECO:0000313" key="8">
    <source>
        <dbReference type="Proteomes" id="UP000239872"/>
    </source>
</evidence>
<evidence type="ECO:0000256" key="4">
    <source>
        <dbReference type="ARBA" id="ARBA00023163"/>
    </source>
</evidence>
<accession>A0A2S7T0X4</accession>
<dbReference type="GO" id="GO:0006352">
    <property type="term" value="P:DNA-templated transcription initiation"/>
    <property type="evidence" value="ECO:0007669"/>
    <property type="project" value="InterPro"/>
</dbReference>
<dbReference type="InterPro" id="IPR014284">
    <property type="entry name" value="RNA_pol_sigma-70_dom"/>
</dbReference>
<dbReference type="Pfam" id="PF04542">
    <property type="entry name" value="Sigma70_r2"/>
    <property type="match status" value="1"/>
</dbReference>
<dbReference type="NCBIfam" id="TIGR02937">
    <property type="entry name" value="sigma70-ECF"/>
    <property type="match status" value="1"/>
</dbReference>
<dbReference type="PANTHER" id="PTHR43133">
    <property type="entry name" value="RNA POLYMERASE ECF-TYPE SIGMA FACTO"/>
    <property type="match status" value="1"/>
</dbReference>
<protein>
    <submittedName>
        <fullName evidence="7">Sigma-70 family RNA polymerase sigma factor</fullName>
    </submittedName>
</protein>
<dbReference type="Gene3D" id="1.10.1740.10">
    <property type="match status" value="1"/>
</dbReference>
<gene>
    <name evidence="7" type="ORF">CJD36_001250</name>
</gene>
<dbReference type="Proteomes" id="UP000239872">
    <property type="component" value="Unassembled WGS sequence"/>
</dbReference>
<dbReference type="AlphaFoldDB" id="A0A2S7T0X4"/>
<comment type="similarity">
    <text evidence="1">Belongs to the sigma-70 factor family. ECF subfamily.</text>
</comment>
<organism evidence="7 8">
    <name type="scientific">Flavipsychrobacter stenotrophus</name>
    <dbReference type="NCBI Taxonomy" id="2077091"/>
    <lineage>
        <taxon>Bacteria</taxon>
        <taxon>Pseudomonadati</taxon>
        <taxon>Bacteroidota</taxon>
        <taxon>Chitinophagia</taxon>
        <taxon>Chitinophagales</taxon>
        <taxon>Chitinophagaceae</taxon>
        <taxon>Flavipsychrobacter</taxon>
    </lineage>
</organism>
<sequence length="191" mass="22461">MSIALAYTATSQVSELEQLIQGCIRNERSSQEKLYRLFYPKMMAMVRRYIDHDEQAEEVMNNGYLRAFQKLSQYNFQGSFEGWLRKIIFHAVSDYVKQNARYSEKVVLVEKDELVHKDHADKLYYDQLVKLVQALPDATRTVFNMYVMEGFTHKEIGNMLGISEGTSKWHLSEGRRQLKEKIEKLELHLKA</sequence>
<evidence type="ECO:0000259" key="5">
    <source>
        <dbReference type="Pfam" id="PF04542"/>
    </source>
</evidence>
<evidence type="ECO:0000313" key="7">
    <source>
        <dbReference type="EMBL" id="PQJ12406.1"/>
    </source>
</evidence>
<dbReference type="PANTHER" id="PTHR43133:SF46">
    <property type="entry name" value="RNA POLYMERASE SIGMA-70 FACTOR ECF SUBFAMILY"/>
    <property type="match status" value="1"/>
</dbReference>
<name>A0A2S7T0X4_9BACT</name>
<dbReference type="InterPro" id="IPR007627">
    <property type="entry name" value="RNA_pol_sigma70_r2"/>
</dbReference>
<dbReference type="InterPro" id="IPR039425">
    <property type="entry name" value="RNA_pol_sigma-70-like"/>
</dbReference>
<dbReference type="SUPFAM" id="SSF88659">
    <property type="entry name" value="Sigma3 and sigma4 domains of RNA polymerase sigma factors"/>
    <property type="match status" value="1"/>
</dbReference>
<dbReference type="GO" id="GO:0003677">
    <property type="term" value="F:DNA binding"/>
    <property type="evidence" value="ECO:0007669"/>
    <property type="project" value="InterPro"/>
</dbReference>
<keyword evidence="3" id="KW-0731">Sigma factor</keyword>
<proteinExistence type="inferred from homology"/>
<dbReference type="InterPro" id="IPR013325">
    <property type="entry name" value="RNA_pol_sigma_r2"/>
</dbReference>
<comment type="caution">
    <text evidence="7">The sequence shown here is derived from an EMBL/GenBank/DDBJ whole genome shotgun (WGS) entry which is preliminary data.</text>
</comment>
<keyword evidence="2" id="KW-0805">Transcription regulation</keyword>
<reference evidence="7 8" key="1">
    <citation type="submission" date="2018-01" db="EMBL/GenBank/DDBJ databases">
        <title>A novel member of the phylum Bacteroidetes isolated from glacier ice.</title>
        <authorList>
            <person name="Liu Q."/>
            <person name="Xin Y.-H."/>
        </authorList>
    </citation>
    <scope>NUCLEOTIDE SEQUENCE [LARGE SCALE GENOMIC DNA]</scope>
    <source>
        <strain evidence="7 8">RB1R16</strain>
    </source>
</reference>
<dbReference type="Pfam" id="PF08281">
    <property type="entry name" value="Sigma70_r4_2"/>
    <property type="match status" value="1"/>
</dbReference>
<feature type="domain" description="RNA polymerase sigma-70 region 2" evidence="5">
    <location>
        <begin position="34"/>
        <end position="101"/>
    </location>
</feature>
<dbReference type="InterPro" id="IPR036388">
    <property type="entry name" value="WH-like_DNA-bd_sf"/>
</dbReference>